<gene>
    <name evidence="3" type="ORF">CJ305_15035</name>
</gene>
<dbReference type="RefSeq" id="WP_099647117.1">
    <property type="nucleotide sequence ID" value="NZ_KZ319296.1"/>
</dbReference>
<protein>
    <submittedName>
        <fullName evidence="3">Acyl-CoA dehydrogenase</fullName>
    </submittedName>
</protein>
<dbReference type="EMBL" id="NQXA01000014">
    <property type="protein sequence ID" value="PHQ28424.1"/>
    <property type="molecule type" value="Genomic_DNA"/>
</dbReference>
<dbReference type="InterPro" id="IPR037069">
    <property type="entry name" value="AcylCoA_DH/ox_N_sf"/>
</dbReference>
<dbReference type="Gene3D" id="2.40.110.10">
    <property type="entry name" value="Butyryl-CoA Dehydrogenase, subunit A, domain 2"/>
    <property type="match status" value="1"/>
</dbReference>
<name>A0A2G1VNV6_9FLAO</name>
<evidence type="ECO:0000256" key="1">
    <source>
        <dbReference type="ARBA" id="ARBA00023002"/>
    </source>
</evidence>
<dbReference type="SUPFAM" id="SSF56645">
    <property type="entry name" value="Acyl-CoA dehydrogenase NM domain-like"/>
    <property type="match status" value="1"/>
</dbReference>
<proteinExistence type="predicted"/>
<reference evidence="3 4" key="1">
    <citation type="submission" date="2017-08" db="EMBL/GenBank/DDBJ databases">
        <title>The whole genome shortgun sequences of strain Leeuwenhoekiella nanhaiensis G18 from the South China Sea.</title>
        <authorList>
            <person name="Liu Q."/>
        </authorList>
    </citation>
    <scope>NUCLEOTIDE SEQUENCE [LARGE SCALE GENOMIC DNA]</scope>
    <source>
        <strain evidence="3 4">G18</strain>
    </source>
</reference>
<comment type="caution">
    <text evidence="3">The sequence shown here is derived from an EMBL/GenBank/DDBJ whole genome shotgun (WGS) entry which is preliminary data.</text>
</comment>
<dbReference type="InterPro" id="IPR013107">
    <property type="entry name" value="Acyl-CoA_DH_C"/>
</dbReference>
<dbReference type="GO" id="GO:0016627">
    <property type="term" value="F:oxidoreductase activity, acting on the CH-CH group of donors"/>
    <property type="evidence" value="ECO:0007669"/>
    <property type="project" value="InterPro"/>
</dbReference>
<evidence type="ECO:0000313" key="4">
    <source>
        <dbReference type="Proteomes" id="UP000229433"/>
    </source>
</evidence>
<dbReference type="Proteomes" id="UP000229433">
    <property type="component" value="Unassembled WGS sequence"/>
</dbReference>
<evidence type="ECO:0000313" key="3">
    <source>
        <dbReference type="EMBL" id="PHQ28424.1"/>
    </source>
</evidence>
<dbReference type="InterPro" id="IPR009100">
    <property type="entry name" value="AcylCoA_DH/oxidase_NM_dom_sf"/>
</dbReference>
<organism evidence="3 4">
    <name type="scientific">Leeuwenhoekiella nanhaiensis</name>
    <dbReference type="NCBI Taxonomy" id="1655491"/>
    <lineage>
        <taxon>Bacteria</taxon>
        <taxon>Pseudomonadati</taxon>
        <taxon>Bacteroidota</taxon>
        <taxon>Flavobacteriia</taxon>
        <taxon>Flavobacteriales</taxon>
        <taxon>Flavobacteriaceae</taxon>
        <taxon>Leeuwenhoekiella</taxon>
    </lineage>
</organism>
<feature type="domain" description="Acyl-CoA dehydrogenase C-terminal" evidence="2">
    <location>
        <begin position="265"/>
        <end position="332"/>
    </location>
</feature>
<keyword evidence="1" id="KW-0560">Oxidoreductase</keyword>
<dbReference type="AlphaFoldDB" id="A0A2G1VNV6"/>
<dbReference type="Gene3D" id="1.10.540.10">
    <property type="entry name" value="Acyl-CoA dehydrogenase/oxidase, N-terminal domain"/>
    <property type="match status" value="1"/>
</dbReference>
<keyword evidence="4" id="KW-1185">Reference proteome</keyword>
<dbReference type="Pfam" id="PF08028">
    <property type="entry name" value="Acyl-CoA_dh_2"/>
    <property type="match status" value="1"/>
</dbReference>
<dbReference type="InterPro" id="IPR046373">
    <property type="entry name" value="Acyl-CoA_Oxase/DH_mid-dom_sf"/>
</dbReference>
<dbReference type="GO" id="GO:0050660">
    <property type="term" value="F:flavin adenine dinucleotide binding"/>
    <property type="evidence" value="ECO:0007669"/>
    <property type="project" value="InterPro"/>
</dbReference>
<accession>A0A2G1VNV6</accession>
<evidence type="ECO:0000259" key="2">
    <source>
        <dbReference type="Pfam" id="PF08028"/>
    </source>
</evidence>
<dbReference type="OrthoDB" id="1170793at2"/>
<sequence length="334" mass="37795">MNNLRIPEFQKGTERFSAETLNWITSQNLWNIWVPKVYGGRECSLTEGLKLLQQLARNDGSLGWTVTLCSGANYFVGNLKPETAQGIFTEGAHKPIFGGSGGLFGCAEKTGDNYRLSGTWKYATGGPYLTHVTLNAKITKNGKELPQKDGSPVFKSFVIPKDAVNLIDDWNTMGMQATRTCSFSIKDYIAQEEQSFQYDQFYLPQAIYKINFRVFADLTLWINYIGMAQHFEEELKSLEAELDFDDLSTAVAKAEKDCFVFAFQVEERIANEQPLEPEFITNIHQTAVASVRELSRSLIAVYPHLGINAARENSALNRIFRDYFTATQHRNFTR</sequence>